<dbReference type="Proteomes" id="UP000247569">
    <property type="component" value="Unassembled WGS sequence"/>
</dbReference>
<evidence type="ECO:0000313" key="3">
    <source>
        <dbReference type="Proteomes" id="UP000247569"/>
    </source>
</evidence>
<accession>A0A318K9U9</accession>
<organism evidence="2 3">
    <name type="scientific">Nocardia tenerifensis</name>
    <dbReference type="NCBI Taxonomy" id="228006"/>
    <lineage>
        <taxon>Bacteria</taxon>
        <taxon>Bacillati</taxon>
        <taxon>Actinomycetota</taxon>
        <taxon>Actinomycetes</taxon>
        <taxon>Mycobacteriales</taxon>
        <taxon>Nocardiaceae</taxon>
        <taxon>Nocardia</taxon>
    </lineage>
</organism>
<reference evidence="2 3" key="1">
    <citation type="submission" date="2018-05" db="EMBL/GenBank/DDBJ databases">
        <title>Genomic Encyclopedia of Type Strains, Phase IV (KMG-IV): sequencing the most valuable type-strain genomes for metagenomic binning, comparative biology and taxonomic classification.</title>
        <authorList>
            <person name="Goeker M."/>
        </authorList>
    </citation>
    <scope>NUCLEOTIDE SEQUENCE [LARGE SCALE GENOMIC DNA]</scope>
    <source>
        <strain evidence="2 3">DSM 44704</strain>
    </source>
</reference>
<proteinExistence type="predicted"/>
<keyword evidence="3" id="KW-1185">Reference proteome</keyword>
<feature type="region of interest" description="Disordered" evidence="1">
    <location>
        <begin position="32"/>
        <end position="53"/>
    </location>
</feature>
<dbReference type="EMBL" id="QJKF01000001">
    <property type="protein sequence ID" value="PXX70866.1"/>
    <property type="molecule type" value="Genomic_DNA"/>
</dbReference>
<sequence>MSERILVRHSEFAIHIGAAPTMDTGAVPRTSTHAVPMTSASAVRVTHTGEEQS</sequence>
<gene>
    <name evidence="2" type="ORF">DFR70_101287</name>
</gene>
<feature type="compositionally biased region" description="Polar residues" evidence="1">
    <location>
        <begin position="32"/>
        <end position="41"/>
    </location>
</feature>
<evidence type="ECO:0000256" key="1">
    <source>
        <dbReference type="SAM" id="MobiDB-lite"/>
    </source>
</evidence>
<evidence type="ECO:0000313" key="2">
    <source>
        <dbReference type="EMBL" id="PXX70866.1"/>
    </source>
</evidence>
<protein>
    <submittedName>
        <fullName evidence="2">Uncharacterized protein</fullName>
    </submittedName>
</protein>
<comment type="caution">
    <text evidence="2">The sequence shown here is derived from an EMBL/GenBank/DDBJ whole genome shotgun (WGS) entry which is preliminary data.</text>
</comment>
<name>A0A318K9U9_9NOCA</name>
<dbReference type="AlphaFoldDB" id="A0A318K9U9"/>